<dbReference type="AlphaFoldDB" id="A0A5D3DSW2"/>
<dbReference type="EMBL" id="SSTE01014335">
    <property type="protein sequence ID" value="KAA0046159.1"/>
    <property type="molecule type" value="Genomic_DNA"/>
</dbReference>
<proteinExistence type="predicted"/>
<evidence type="ECO:0000256" key="1">
    <source>
        <dbReference type="SAM" id="MobiDB-lite"/>
    </source>
</evidence>
<reference evidence="4 5" key="1">
    <citation type="submission" date="2019-08" db="EMBL/GenBank/DDBJ databases">
        <title>Draft genome sequences of two oriental melons (Cucumis melo L. var makuwa).</title>
        <authorList>
            <person name="Kwon S.-Y."/>
        </authorList>
    </citation>
    <scope>NUCLEOTIDE SEQUENCE [LARGE SCALE GENOMIC DNA]</scope>
    <source>
        <strain evidence="5">cv. Chang Bougi</strain>
        <strain evidence="4">cv. SW 3</strain>
        <tissue evidence="3">Leaf</tissue>
    </source>
</reference>
<feature type="compositionally biased region" description="Basic residues" evidence="1">
    <location>
        <begin position="1"/>
        <end position="10"/>
    </location>
</feature>
<dbReference type="Proteomes" id="UP000321947">
    <property type="component" value="Unassembled WGS sequence"/>
</dbReference>
<evidence type="ECO:0000313" key="2">
    <source>
        <dbReference type="EMBL" id="KAA0046159.1"/>
    </source>
</evidence>
<feature type="region of interest" description="Disordered" evidence="1">
    <location>
        <begin position="1"/>
        <end position="28"/>
    </location>
</feature>
<evidence type="ECO:0000313" key="3">
    <source>
        <dbReference type="EMBL" id="TYK26857.1"/>
    </source>
</evidence>
<protein>
    <recommendedName>
        <fullName evidence="6">Gag-pol polyprotein</fullName>
    </recommendedName>
</protein>
<sequence>MGEGKSKRKTGITLTSMKEEGIEESKVSANEESVVESIELLIKQVDKLKSQFHKHVSGQRSCRYSNSTYYPRTSTSFASSGLYRKKDYERGEKDYGMLKFEKNGKGIKCHECEGFGHIQSEFITYFKRKKKSLVGTLSDEENYSESDDEEVGMTLIISITVNEEGVENVIS</sequence>
<organism evidence="3 5">
    <name type="scientific">Cucumis melo var. makuwa</name>
    <name type="common">Oriental melon</name>
    <dbReference type="NCBI Taxonomy" id="1194695"/>
    <lineage>
        <taxon>Eukaryota</taxon>
        <taxon>Viridiplantae</taxon>
        <taxon>Streptophyta</taxon>
        <taxon>Embryophyta</taxon>
        <taxon>Tracheophyta</taxon>
        <taxon>Spermatophyta</taxon>
        <taxon>Magnoliopsida</taxon>
        <taxon>eudicotyledons</taxon>
        <taxon>Gunneridae</taxon>
        <taxon>Pentapetalae</taxon>
        <taxon>rosids</taxon>
        <taxon>fabids</taxon>
        <taxon>Cucurbitales</taxon>
        <taxon>Cucurbitaceae</taxon>
        <taxon>Benincaseae</taxon>
        <taxon>Cucumis</taxon>
    </lineage>
</organism>
<evidence type="ECO:0008006" key="6">
    <source>
        <dbReference type="Google" id="ProtNLM"/>
    </source>
</evidence>
<accession>A0A5D3DSW2</accession>
<dbReference type="EMBL" id="SSTD01003315">
    <property type="protein sequence ID" value="TYK26857.1"/>
    <property type="molecule type" value="Genomic_DNA"/>
</dbReference>
<name>A0A5D3DSW2_CUCMM</name>
<evidence type="ECO:0000313" key="4">
    <source>
        <dbReference type="Proteomes" id="UP000321393"/>
    </source>
</evidence>
<feature type="compositionally biased region" description="Basic and acidic residues" evidence="1">
    <location>
        <begin position="17"/>
        <end position="26"/>
    </location>
</feature>
<evidence type="ECO:0000313" key="5">
    <source>
        <dbReference type="Proteomes" id="UP000321947"/>
    </source>
</evidence>
<comment type="caution">
    <text evidence="3">The sequence shown here is derived from an EMBL/GenBank/DDBJ whole genome shotgun (WGS) entry which is preliminary data.</text>
</comment>
<gene>
    <name evidence="3" type="ORF">E5676_scaffold4540G00050</name>
    <name evidence="2" type="ORF">E6C27_scaffold376G00050</name>
</gene>
<dbReference type="Proteomes" id="UP000321393">
    <property type="component" value="Unassembled WGS sequence"/>
</dbReference>